<protein>
    <submittedName>
        <fullName evidence="1">Uncharacterized protein</fullName>
    </submittedName>
</protein>
<evidence type="ECO:0000313" key="1">
    <source>
        <dbReference type="EMBL" id="KAJ6603098.1"/>
    </source>
</evidence>
<gene>
    <name evidence="1" type="ORF">Bhyg_16445</name>
</gene>
<organism evidence="1 2">
    <name type="scientific">Pseudolycoriella hygida</name>
    <dbReference type="NCBI Taxonomy" id="35572"/>
    <lineage>
        <taxon>Eukaryota</taxon>
        <taxon>Metazoa</taxon>
        <taxon>Ecdysozoa</taxon>
        <taxon>Arthropoda</taxon>
        <taxon>Hexapoda</taxon>
        <taxon>Insecta</taxon>
        <taxon>Pterygota</taxon>
        <taxon>Neoptera</taxon>
        <taxon>Endopterygota</taxon>
        <taxon>Diptera</taxon>
        <taxon>Nematocera</taxon>
        <taxon>Sciaroidea</taxon>
        <taxon>Sciaridae</taxon>
        <taxon>Pseudolycoriella</taxon>
    </lineage>
</organism>
<sequence length="15" mass="1742">MGGFATVGNFFHFYF</sequence>
<comment type="caution">
    <text evidence="1">The sequence shown here is derived from an EMBL/GenBank/DDBJ whole genome shotgun (WGS) entry which is preliminary data.</text>
</comment>
<dbReference type="Proteomes" id="UP001151699">
    <property type="component" value="Unassembled WGS sequence"/>
</dbReference>
<evidence type="ECO:0000313" key="2">
    <source>
        <dbReference type="Proteomes" id="UP001151699"/>
    </source>
</evidence>
<proteinExistence type="predicted"/>
<keyword evidence="2" id="KW-1185">Reference proteome</keyword>
<reference evidence="1" key="1">
    <citation type="submission" date="2022-07" db="EMBL/GenBank/DDBJ databases">
        <authorList>
            <person name="Trinca V."/>
            <person name="Uliana J.V.C."/>
            <person name="Torres T.T."/>
            <person name="Ward R.J."/>
            <person name="Monesi N."/>
        </authorList>
    </citation>
    <scope>NUCLEOTIDE SEQUENCE</scope>
    <source>
        <strain evidence="1">HSMRA1968</strain>
        <tissue evidence="1">Whole embryos</tissue>
    </source>
</reference>
<name>A0A9Q0MK89_9DIPT</name>
<dbReference type="EMBL" id="WJQU01005998">
    <property type="protein sequence ID" value="KAJ6603098.1"/>
    <property type="molecule type" value="Genomic_DNA"/>
</dbReference>
<accession>A0A9Q0MK89</accession>